<evidence type="ECO:0000313" key="1">
    <source>
        <dbReference type="EMBL" id="BAR57215.1"/>
    </source>
</evidence>
<name>A0A0E3VUD4_9BRAD</name>
<dbReference type="EMBL" id="AP014685">
    <property type="protein sequence ID" value="BAR57215.1"/>
    <property type="molecule type" value="Genomic_DNA"/>
</dbReference>
<dbReference type="AlphaFoldDB" id="A0A0E3VUD4"/>
<organism evidence="1 2">
    <name type="scientific">Bradyrhizobium diazoefficiens</name>
    <dbReference type="NCBI Taxonomy" id="1355477"/>
    <lineage>
        <taxon>Bacteria</taxon>
        <taxon>Pseudomonadati</taxon>
        <taxon>Pseudomonadota</taxon>
        <taxon>Alphaproteobacteria</taxon>
        <taxon>Hyphomicrobiales</taxon>
        <taxon>Nitrobacteraceae</taxon>
        <taxon>Bradyrhizobium</taxon>
    </lineage>
</organism>
<proteinExistence type="predicted"/>
<reference evidence="1 2" key="1">
    <citation type="submission" date="2014-11" db="EMBL/GenBank/DDBJ databases">
        <title>Symbiosis island explosion on the genome of extra-slow-growing strains of soybean bradyrhizobia with massive insertion sequences.</title>
        <authorList>
            <person name="Iida T."/>
            <person name="Minamisawa K."/>
        </authorList>
    </citation>
    <scope>NUCLEOTIDE SEQUENCE [LARGE SCALE GENOMIC DNA]</scope>
    <source>
        <strain evidence="1 2">NK6</strain>
    </source>
</reference>
<dbReference type="Proteomes" id="UP000063308">
    <property type="component" value="Chromosome"/>
</dbReference>
<accession>A0A0E3VUD4</accession>
<sequence length="43" mass="4775">MTKGSGPPRGCGNARFLRLTTSARQDCRRGRHSAARGRLQRMC</sequence>
<protein>
    <submittedName>
        <fullName evidence="1">Uncharacterized protein</fullName>
    </submittedName>
</protein>
<evidence type="ECO:0000313" key="2">
    <source>
        <dbReference type="Proteomes" id="UP000063308"/>
    </source>
</evidence>
<gene>
    <name evidence="1" type="ORF">NK6_4045</name>
</gene>